<name>A0ABS4ALF6_9PROT</name>
<comment type="caution">
    <text evidence="2">The sequence shown here is derived from an EMBL/GenBank/DDBJ whole genome shotgun (WGS) entry which is preliminary data.</text>
</comment>
<protein>
    <submittedName>
        <fullName evidence="2">Uncharacterized protein</fullName>
    </submittedName>
</protein>
<reference evidence="2 3" key="1">
    <citation type="submission" date="2021-03" db="EMBL/GenBank/DDBJ databases">
        <authorList>
            <person name="So Y."/>
        </authorList>
    </citation>
    <scope>NUCLEOTIDE SEQUENCE [LARGE SCALE GENOMIC DNA]</scope>
    <source>
        <strain evidence="2 3">SSH11</strain>
    </source>
</reference>
<keyword evidence="3" id="KW-1185">Reference proteome</keyword>
<gene>
    <name evidence="2" type="ORF">J8J14_21450</name>
</gene>
<feature type="region of interest" description="Disordered" evidence="1">
    <location>
        <begin position="50"/>
        <end position="70"/>
    </location>
</feature>
<organism evidence="2 3">
    <name type="scientific">Pararoseomonas baculiformis</name>
    <dbReference type="NCBI Taxonomy" id="2820812"/>
    <lineage>
        <taxon>Bacteria</taxon>
        <taxon>Pseudomonadati</taxon>
        <taxon>Pseudomonadota</taxon>
        <taxon>Alphaproteobacteria</taxon>
        <taxon>Acetobacterales</taxon>
        <taxon>Acetobacteraceae</taxon>
        <taxon>Pararoseomonas</taxon>
    </lineage>
</organism>
<sequence length="70" mass="7517">MADHPRAFRNNALAEPDRMIAVTGVTQAAGTVEQDRDILVSEERRLLQLAPPEGFTGASPSSKRAAGWGK</sequence>
<dbReference type="Proteomes" id="UP000681594">
    <property type="component" value="Unassembled WGS sequence"/>
</dbReference>
<accession>A0ABS4ALF6</accession>
<evidence type="ECO:0000313" key="3">
    <source>
        <dbReference type="Proteomes" id="UP000681594"/>
    </source>
</evidence>
<proteinExistence type="predicted"/>
<dbReference type="RefSeq" id="WP_209381609.1">
    <property type="nucleotide sequence ID" value="NZ_JAGIZB010000032.1"/>
</dbReference>
<evidence type="ECO:0000313" key="2">
    <source>
        <dbReference type="EMBL" id="MBP0447338.1"/>
    </source>
</evidence>
<evidence type="ECO:0000256" key="1">
    <source>
        <dbReference type="SAM" id="MobiDB-lite"/>
    </source>
</evidence>
<dbReference type="EMBL" id="JAGIZB010000032">
    <property type="protein sequence ID" value="MBP0447338.1"/>
    <property type="molecule type" value="Genomic_DNA"/>
</dbReference>